<accession>A0A444U2E3</accession>
<feature type="chain" id="PRO_5019217455" evidence="1">
    <location>
        <begin position="21"/>
        <end position="153"/>
    </location>
</feature>
<evidence type="ECO:0000313" key="2">
    <source>
        <dbReference type="EMBL" id="RXM29341.1"/>
    </source>
</evidence>
<dbReference type="AlphaFoldDB" id="A0A444U2E3"/>
<keyword evidence="3" id="KW-1185">Reference proteome</keyword>
<keyword evidence="1" id="KW-0732">Signal</keyword>
<organism evidence="2 3">
    <name type="scientific">Acipenser ruthenus</name>
    <name type="common">Sterlet sturgeon</name>
    <dbReference type="NCBI Taxonomy" id="7906"/>
    <lineage>
        <taxon>Eukaryota</taxon>
        <taxon>Metazoa</taxon>
        <taxon>Chordata</taxon>
        <taxon>Craniata</taxon>
        <taxon>Vertebrata</taxon>
        <taxon>Euteleostomi</taxon>
        <taxon>Actinopterygii</taxon>
        <taxon>Chondrostei</taxon>
        <taxon>Acipenseriformes</taxon>
        <taxon>Acipenseridae</taxon>
        <taxon>Acipenser</taxon>
    </lineage>
</organism>
<name>A0A444U2E3_ACIRT</name>
<evidence type="ECO:0000256" key="1">
    <source>
        <dbReference type="SAM" id="SignalP"/>
    </source>
</evidence>
<protein>
    <submittedName>
        <fullName evidence="2">Uncharacterized protein</fullName>
    </submittedName>
</protein>
<sequence length="153" mass="17265">MLITIITTTISLSTVPVSRGTFCPCGRLEQHILNTVKLFLNVNYAILFDPLTSPMPSPFNLILDPQYLSLAGYPCQGSVSVPDEEEQYNQSSRLQYIIPNLFESKTEPTGQGKCDKGRSSGFLADWCCVQEAAENKHSSREREKYKNSNWYMD</sequence>
<evidence type="ECO:0000313" key="3">
    <source>
        <dbReference type="Proteomes" id="UP000289886"/>
    </source>
</evidence>
<dbReference type="EMBL" id="SCEB01215472">
    <property type="protein sequence ID" value="RXM29341.1"/>
    <property type="molecule type" value="Genomic_DNA"/>
</dbReference>
<feature type="signal peptide" evidence="1">
    <location>
        <begin position="1"/>
        <end position="20"/>
    </location>
</feature>
<proteinExistence type="predicted"/>
<dbReference type="Proteomes" id="UP000289886">
    <property type="component" value="Unassembled WGS sequence"/>
</dbReference>
<reference evidence="2 3" key="1">
    <citation type="submission" date="2019-01" db="EMBL/GenBank/DDBJ databases">
        <title>Draft Genome and Complete Hox-Cluster Characterization of the Sterlet Sturgeon (Acipenser ruthenus).</title>
        <authorList>
            <person name="Wei Q."/>
        </authorList>
    </citation>
    <scope>NUCLEOTIDE SEQUENCE [LARGE SCALE GENOMIC DNA]</scope>
    <source>
        <strain evidence="2">WHYD16114868_AA</strain>
        <tissue evidence="2">Blood</tissue>
    </source>
</reference>
<gene>
    <name evidence="2" type="ORF">EOD39_8852</name>
</gene>
<comment type="caution">
    <text evidence="2">The sequence shown here is derived from an EMBL/GenBank/DDBJ whole genome shotgun (WGS) entry which is preliminary data.</text>
</comment>